<evidence type="ECO:0000313" key="2">
    <source>
        <dbReference type="EMBL" id="QQP56486.1"/>
    </source>
</evidence>
<keyword evidence="3" id="KW-1185">Reference proteome</keyword>
<sequence>MEHLRPGPQAGPGFWEPYSCYGWVGTVLQIHKKSDPRHAVPAPSPIRPAHPAGPA</sequence>
<organism evidence="2 3">
    <name type="scientific">Caligus rogercresseyi</name>
    <name type="common">Sea louse</name>
    <dbReference type="NCBI Taxonomy" id="217165"/>
    <lineage>
        <taxon>Eukaryota</taxon>
        <taxon>Metazoa</taxon>
        <taxon>Ecdysozoa</taxon>
        <taxon>Arthropoda</taxon>
        <taxon>Crustacea</taxon>
        <taxon>Multicrustacea</taxon>
        <taxon>Hexanauplia</taxon>
        <taxon>Copepoda</taxon>
        <taxon>Siphonostomatoida</taxon>
        <taxon>Caligidae</taxon>
        <taxon>Caligus</taxon>
    </lineage>
</organism>
<dbReference type="EMBL" id="CP045890">
    <property type="protein sequence ID" value="QQP56486.1"/>
    <property type="molecule type" value="Genomic_DNA"/>
</dbReference>
<feature type="region of interest" description="Disordered" evidence="1">
    <location>
        <begin position="34"/>
        <end position="55"/>
    </location>
</feature>
<evidence type="ECO:0000256" key="1">
    <source>
        <dbReference type="SAM" id="MobiDB-lite"/>
    </source>
</evidence>
<accession>A0A7T8KIJ9</accession>
<dbReference type="AlphaFoldDB" id="A0A7T8KIJ9"/>
<evidence type="ECO:0000313" key="3">
    <source>
        <dbReference type="Proteomes" id="UP000595437"/>
    </source>
</evidence>
<dbReference type="Proteomes" id="UP000595437">
    <property type="component" value="Chromosome 1"/>
</dbReference>
<gene>
    <name evidence="2" type="ORF">FKW44_001167</name>
</gene>
<name>A0A7T8KIJ9_CALRO</name>
<protein>
    <submittedName>
        <fullName evidence="2">Uncharacterized protein</fullName>
    </submittedName>
</protein>
<reference evidence="3" key="1">
    <citation type="submission" date="2021-01" db="EMBL/GenBank/DDBJ databases">
        <title>Caligus Genome Assembly.</title>
        <authorList>
            <person name="Gallardo-Escarate C."/>
        </authorList>
    </citation>
    <scope>NUCLEOTIDE SEQUENCE [LARGE SCALE GENOMIC DNA]</scope>
</reference>
<feature type="compositionally biased region" description="Pro residues" evidence="1">
    <location>
        <begin position="42"/>
        <end position="55"/>
    </location>
</feature>
<proteinExistence type="predicted"/>